<dbReference type="OrthoDB" id="5177627at2"/>
<comment type="caution">
    <text evidence="1">The sequence shown here is derived from an EMBL/GenBank/DDBJ whole genome shotgun (WGS) entry which is preliminary data.</text>
</comment>
<keyword evidence="2" id="KW-1185">Reference proteome</keyword>
<accession>A0A4R8W7X6</accession>
<organism evidence="1 2">
    <name type="scientific">Cryobacterium adonitolivorans</name>
    <dbReference type="NCBI Taxonomy" id="1259189"/>
    <lineage>
        <taxon>Bacteria</taxon>
        <taxon>Bacillati</taxon>
        <taxon>Actinomycetota</taxon>
        <taxon>Actinomycetes</taxon>
        <taxon>Micrococcales</taxon>
        <taxon>Microbacteriaceae</taxon>
        <taxon>Cryobacterium</taxon>
    </lineage>
</organism>
<dbReference type="Proteomes" id="UP000297907">
    <property type="component" value="Unassembled WGS sequence"/>
</dbReference>
<sequence length="315" mass="33749">MTNQSSIVDTFAAHSGDALVDAAENVARLGSCSVDYDALSDAAVLAGQRTLAQAQRELDTRKTWMAKTLAQRSRWELGQSGLAQQQGFLNPEALIQELTGTSKVESRKLVEVGRMLAETEDAAAQAAAFLAAEDEAARRLLDGALDGALDPDAPDALDPDALDFAVPLLPPAPAPWHAPISHAVTGGTLSIDAAHALRTGLGDIDTVVTGPVLADALAGLLVDAASMNVDQLLKRARQVRDSLDEAGIRVREQKAWDDRYLRIWTLNTGQVRVDGLFPPEQGEFIKSTFDSFTSPRRGGVRFVDTKRAAWAKTVK</sequence>
<dbReference type="AlphaFoldDB" id="A0A4R8W7X6"/>
<gene>
    <name evidence="1" type="ORF">E3O42_08985</name>
</gene>
<name>A0A4R8W7X6_9MICO</name>
<evidence type="ECO:0000313" key="1">
    <source>
        <dbReference type="EMBL" id="TFC01911.1"/>
    </source>
</evidence>
<dbReference type="EMBL" id="SOFL01000031">
    <property type="protein sequence ID" value="TFC01911.1"/>
    <property type="molecule type" value="Genomic_DNA"/>
</dbReference>
<feature type="non-terminal residue" evidence="1">
    <location>
        <position position="315"/>
    </location>
</feature>
<evidence type="ECO:0000313" key="2">
    <source>
        <dbReference type="Proteomes" id="UP000297907"/>
    </source>
</evidence>
<reference evidence="1 2" key="1">
    <citation type="submission" date="2019-03" db="EMBL/GenBank/DDBJ databases">
        <title>Genomics of glacier-inhabiting Cryobacterium strains.</title>
        <authorList>
            <person name="Liu Q."/>
            <person name="Xin Y.-H."/>
        </authorList>
    </citation>
    <scope>NUCLEOTIDE SEQUENCE [LARGE SCALE GENOMIC DNA]</scope>
    <source>
        <strain evidence="1 2">RHLS22-1</strain>
    </source>
</reference>
<protein>
    <submittedName>
        <fullName evidence="1">DUF222 domain-containing protein</fullName>
    </submittedName>
</protein>
<proteinExistence type="predicted"/>